<keyword evidence="3 12" id="KW-1134">Transmembrane beta strand</keyword>
<dbReference type="Proteomes" id="UP000046187">
    <property type="component" value="Unassembled WGS sequence"/>
</dbReference>
<feature type="domain" description="Secretin/TonB short N-terminal" evidence="16">
    <location>
        <begin position="51"/>
        <end position="102"/>
    </location>
</feature>
<dbReference type="PROSITE" id="PS52016">
    <property type="entry name" value="TONB_DEPENDENT_REC_3"/>
    <property type="match status" value="1"/>
</dbReference>
<comment type="similarity">
    <text evidence="12 13">Belongs to the TonB-dependent receptor family.</text>
</comment>
<evidence type="ECO:0000313" key="18">
    <source>
        <dbReference type="Proteomes" id="UP000046187"/>
    </source>
</evidence>
<dbReference type="PANTHER" id="PTHR32552">
    <property type="entry name" value="FERRICHROME IRON RECEPTOR-RELATED"/>
    <property type="match status" value="1"/>
</dbReference>
<keyword evidence="18" id="KW-1185">Reference proteome</keyword>
<evidence type="ECO:0000259" key="16">
    <source>
        <dbReference type="SMART" id="SM00965"/>
    </source>
</evidence>
<dbReference type="InterPro" id="IPR000531">
    <property type="entry name" value="Beta-barrel_TonB"/>
</dbReference>
<dbReference type="InterPro" id="IPR036942">
    <property type="entry name" value="Beta-barrel_TonB_sf"/>
</dbReference>
<name>A0A0K2ZM47_9XANT</name>
<comment type="subcellular location">
    <subcellularLocation>
        <location evidence="1 12">Cell outer membrane</location>
        <topology evidence="1 12">Multi-pass membrane protein</topology>
    </subcellularLocation>
</comment>
<keyword evidence="9 13" id="KW-0798">TonB box</keyword>
<evidence type="ECO:0000256" key="10">
    <source>
        <dbReference type="ARBA" id="ARBA00023136"/>
    </source>
</evidence>
<keyword evidence="8" id="KW-0406">Ion transport</keyword>
<feature type="signal peptide" evidence="15">
    <location>
        <begin position="1"/>
        <end position="23"/>
    </location>
</feature>
<dbReference type="RefSeq" id="WP_053834710.1">
    <property type="nucleotide sequence ID" value="NZ_CXOI01000019.1"/>
</dbReference>
<evidence type="ECO:0000256" key="11">
    <source>
        <dbReference type="ARBA" id="ARBA00023237"/>
    </source>
</evidence>
<dbReference type="EMBL" id="CXOI01000019">
    <property type="protein sequence ID" value="CTP85284.1"/>
    <property type="molecule type" value="Genomic_DNA"/>
</dbReference>
<dbReference type="GO" id="GO:0015344">
    <property type="term" value="F:siderophore uptake transmembrane transporter activity"/>
    <property type="evidence" value="ECO:0007669"/>
    <property type="project" value="TreeGrafter"/>
</dbReference>
<evidence type="ECO:0000256" key="4">
    <source>
        <dbReference type="ARBA" id="ARBA00022496"/>
    </source>
</evidence>
<dbReference type="PANTHER" id="PTHR32552:SF89">
    <property type="entry name" value="CATECHOLATE SIDEROPHORE RECEPTOR FIU"/>
    <property type="match status" value="1"/>
</dbReference>
<keyword evidence="5 12" id="KW-0812">Transmembrane</keyword>
<keyword evidence="11 12" id="KW-0998">Cell outer membrane</keyword>
<evidence type="ECO:0000256" key="14">
    <source>
        <dbReference type="SAM" id="MobiDB-lite"/>
    </source>
</evidence>
<evidence type="ECO:0000256" key="1">
    <source>
        <dbReference type="ARBA" id="ARBA00004571"/>
    </source>
</evidence>
<keyword evidence="7" id="KW-0408">Iron</keyword>
<evidence type="ECO:0000256" key="3">
    <source>
        <dbReference type="ARBA" id="ARBA00022452"/>
    </source>
</evidence>
<keyword evidence="4" id="KW-0410">Iron transport</keyword>
<evidence type="ECO:0000256" key="12">
    <source>
        <dbReference type="PROSITE-ProRule" id="PRU01360"/>
    </source>
</evidence>
<dbReference type="InterPro" id="IPR039426">
    <property type="entry name" value="TonB-dep_rcpt-like"/>
</dbReference>
<reference evidence="18" key="1">
    <citation type="submission" date="2015-07" db="EMBL/GenBank/DDBJ databases">
        <authorList>
            <person name="Wibberg D."/>
        </authorList>
    </citation>
    <scope>NUCLEOTIDE SEQUENCE [LARGE SCALE GENOMIC DNA]</scope>
</reference>
<dbReference type="Gene3D" id="2.170.130.10">
    <property type="entry name" value="TonB-dependent receptor, plug domain"/>
    <property type="match status" value="1"/>
</dbReference>
<dbReference type="Pfam" id="PF07715">
    <property type="entry name" value="Plug"/>
    <property type="match status" value="1"/>
</dbReference>
<feature type="chain" id="PRO_5005492647" evidence="15">
    <location>
        <begin position="24"/>
        <end position="835"/>
    </location>
</feature>
<keyword evidence="6 15" id="KW-0732">Signal</keyword>
<dbReference type="AlphaFoldDB" id="A0A0K2ZM47"/>
<keyword evidence="2 12" id="KW-0813">Transport</keyword>
<proteinExistence type="inferred from homology"/>
<evidence type="ECO:0000256" key="5">
    <source>
        <dbReference type="ARBA" id="ARBA00022692"/>
    </source>
</evidence>
<dbReference type="GO" id="GO:0009279">
    <property type="term" value="C:cell outer membrane"/>
    <property type="evidence" value="ECO:0007669"/>
    <property type="project" value="UniProtKB-SubCell"/>
</dbReference>
<accession>A0A0K2ZM47</accession>
<protein>
    <submittedName>
        <fullName evidence="17">TonB-dependent receptor</fullName>
    </submittedName>
</protein>
<evidence type="ECO:0000256" key="8">
    <source>
        <dbReference type="ARBA" id="ARBA00023065"/>
    </source>
</evidence>
<evidence type="ECO:0000256" key="13">
    <source>
        <dbReference type="RuleBase" id="RU003357"/>
    </source>
</evidence>
<sequence length="835" mass="88787">MRNTLVVSIALLLGSTASLPAWSAPVAATAPAIAPMPLDQALELFARNSGLQLMYDPALAAGQRSNGAPAGLAPGQQLQKLLAGTGLDYRMPTPSTVSIVRTAAAAPRSAAAPRAPQAVATPAADPGDRDDGPRELAPINVTANSVDTLAPSAAPLEASQPTSVIDERFIRDGLRLNANYDDIIKYAPSVVTTSPEGPGLGKNEGISIRGFQDGQFNITFDGIPFGDASDLHHTTSAYFNNHVLGQAEIDRGPGGGATIGNATFGGTLALRTRNPSAVDGVTAYVTGGSWDTWSTGVSADEHIGNTRVFADLSKEASDTYLKGTDDRREHAFVKTVTELGEATTLSFVSSYNQEHQNTVQGATRAQIEQHGWRYGLGNDPTLQNYTGYNSAAYYSSFSYLGLSTRLGDWELDNKVYYNSFDHTAAKSSIPTSESTADNGVTFYSGTGKKLSKSAKDVPGKLSDNDFHAFGDVLRLARDLGPGQLQTGVWVERSLDERNQLPVDMSTGAASGTKYSYLYNYQLHDRTDTLQPYVQYDWKLSDTLTLSPGVRYSRVERQLDAQLNKSTPPAPAYSSASYDATLPSLSLHDAFSEHWSGYVQAARGFLAPPIDVIELNGARGLQPELTSNYQLGTSYAARGLTFGADVYYIDFSNYISQTLVATDSGSESAFVNGGGAVYRGAEAEATYALTPMLSLYANASYNEATYKHSSTQVAGTPHVTGALGLLYNSGSGYFGSLMEKVVGAQYGVDNSTDASGATVFGNDQRLGGYASLDAALGYRSTHGPYGLKGYSISMDVNNLLDRHALIGYAGARSSDNQPLYFGLAGRGVFLDLSLKF</sequence>
<feature type="compositionally biased region" description="Low complexity" evidence="14">
    <location>
        <begin position="108"/>
        <end position="125"/>
    </location>
</feature>
<evidence type="ECO:0000256" key="2">
    <source>
        <dbReference type="ARBA" id="ARBA00022448"/>
    </source>
</evidence>
<keyword evidence="17" id="KW-0675">Receptor</keyword>
<feature type="region of interest" description="Disordered" evidence="14">
    <location>
        <begin position="108"/>
        <end position="137"/>
    </location>
</feature>
<evidence type="ECO:0000313" key="17">
    <source>
        <dbReference type="EMBL" id="CTP85284.1"/>
    </source>
</evidence>
<gene>
    <name evidence="17" type="ORF">XTALMG727_1274</name>
</gene>
<dbReference type="InterPro" id="IPR012910">
    <property type="entry name" value="Plug_dom"/>
</dbReference>
<dbReference type="SUPFAM" id="SSF56935">
    <property type="entry name" value="Porins"/>
    <property type="match status" value="1"/>
</dbReference>
<organism evidence="17 18">
    <name type="scientific">Xanthomonas graminis pv. arrhenatheri LMG 727</name>
    <dbReference type="NCBI Taxonomy" id="1195923"/>
    <lineage>
        <taxon>Bacteria</taxon>
        <taxon>Pseudomonadati</taxon>
        <taxon>Pseudomonadota</taxon>
        <taxon>Gammaproteobacteria</taxon>
        <taxon>Lysobacterales</taxon>
        <taxon>Lysobacteraceae</taxon>
        <taxon>Xanthomonas</taxon>
        <taxon>Xanthomonas translucens group</taxon>
        <taxon>Xanthomonas graminis</taxon>
    </lineage>
</organism>
<keyword evidence="10 12" id="KW-0472">Membrane</keyword>
<dbReference type="SMART" id="SM00965">
    <property type="entry name" value="STN"/>
    <property type="match status" value="1"/>
</dbReference>
<evidence type="ECO:0000256" key="6">
    <source>
        <dbReference type="ARBA" id="ARBA00022729"/>
    </source>
</evidence>
<evidence type="ECO:0000256" key="15">
    <source>
        <dbReference type="SAM" id="SignalP"/>
    </source>
</evidence>
<evidence type="ECO:0000256" key="7">
    <source>
        <dbReference type="ARBA" id="ARBA00023004"/>
    </source>
</evidence>
<dbReference type="InterPro" id="IPR011662">
    <property type="entry name" value="Secretin/TonB_short_N"/>
</dbReference>
<dbReference type="Gene3D" id="2.40.170.20">
    <property type="entry name" value="TonB-dependent receptor, beta-barrel domain"/>
    <property type="match status" value="1"/>
</dbReference>
<evidence type="ECO:0000256" key="9">
    <source>
        <dbReference type="ARBA" id="ARBA00023077"/>
    </source>
</evidence>
<dbReference type="InterPro" id="IPR037066">
    <property type="entry name" value="Plug_dom_sf"/>
</dbReference>
<dbReference type="Gene3D" id="3.55.50.30">
    <property type="match status" value="1"/>
</dbReference>
<dbReference type="Pfam" id="PF00593">
    <property type="entry name" value="TonB_dep_Rec_b-barrel"/>
    <property type="match status" value="1"/>
</dbReference>